<dbReference type="Gene3D" id="3.30.1060.10">
    <property type="entry name" value="Peptide methionine sulphoxide reductase MsrA"/>
    <property type="match status" value="1"/>
</dbReference>
<keyword evidence="2" id="KW-1185">Reference proteome</keyword>
<name>A0A919YF91_9BACL</name>
<dbReference type="EMBL" id="BORT01000014">
    <property type="protein sequence ID" value="GIO48578.1"/>
    <property type="molecule type" value="Genomic_DNA"/>
</dbReference>
<reference evidence="1 2" key="1">
    <citation type="submission" date="2021-03" db="EMBL/GenBank/DDBJ databases">
        <title>Antimicrobial resistance genes in bacteria isolated from Japanese honey, and their potential for conferring macrolide and lincosamide resistance in the American foulbrood pathogen Paenibacillus larvae.</title>
        <authorList>
            <person name="Okamoto M."/>
            <person name="Kumagai M."/>
            <person name="Kanamori H."/>
            <person name="Takamatsu D."/>
        </authorList>
    </citation>
    <scope>NUCLEOTIDE SEQUENCE [LARGE SCALE GENOMIC DNA]</scope>
    <source>
        <strain evidence="1 2">J34TS1</strain>
    </source>
</reference>
<dbReference type="AlphaFoldDB" id="A0A919YF91"/>
<gene>
    <name evidence="1" type="ORF">J34TS1_33430</name>
</gene>
<dbReference type="Proteomes" id="UP000682811">
    <property type="component" value="Unassembled WGS sequence"/>
</dbReference>
<dbReference type="GO" id="GO:0008113">
    <property type="term" value="F:peptide-methionine (S)-S-oxide reductase activity"/>
    <property type="evidence" value="ECO:0007669"/>
    <property type="project" value="InterPro"/>
</dbReference>
<accession>A0A919YF91</accession>
<evidence type="ECO:0000313" key="2">
    <source>
        <dbReference type="Proteomes" id="UP000682811"/>
    </source>
</evidence>
<comment type="caution">
    <text evidence="1">The sequence shown here is derived from an EMBL/GenBank/DDBJ whole genome shotgun (WGS) entry which is preliminary data.</text>
</comment>
<dbReference type="InterPro" id="IPR036509">
    <property type="entry name" value="Met_Sox_Rdtase_MsrA_sf"/>
</dbReference>
<sequence length="85" mass="10032">MDKIFYPAEEKHQKYYLKRHPDAVGKLLGLYSSISDMDRSTLAARLNGLAKGYTNRSGIVEEVKRWPLPERERERIIGRVKEIRW</sequence>
<organism evidence="1 2">
    <name type="scientific">Paenibacillus azoreducens</name>
    <dbReference type="NCBI Taxonomy" id="116718"/>
    <lineage>
        <taxon>Bacteria</taxon>
        <taxon>Bacillati</taxon>
        <taxon>Bacillota</taxon>
        <taxon>Bacilli</taxon>
        <taxon>Bacillales</taxon>
        <taxon>Paenibacillaceae</taxon>
        <taxon>Paenibacillus</taxon>
    </lineage>
</organism>
<proteinExistence type="predicted"/>
<evidence type="ECO:0000313" key="1">
    <source>
        <dbReference type="EMBL" id="GIO48578.1"/>
    </source>
</evidence>
<evidence type="ECO:0008006" key="3">
    <source>
        <dbReference type="Google" id="ProtNLM"/>
    </source>
</evidence>
<dbReference type="RefSeq" id="WP_212979206.1">
    <property type="nucleotide sequence ID" value="NZ_AP025343.1"/>
</dbReference>
<protein>
    <recommendedName>
        <fullName evidence="3">Peptide-methionine (S)-S-oxide reductase</fullName>
    </recommendedName>
</protein>